<dbReference type="InterPro" id="IPR032675">
    <property type="entry name" value="LRR_dom_sf"/>
</dbReference>
<dbReference type="SUPFAM" id="SSF52047">
    <property type="entry name" value="RNI-like"/>
    <property type="match status" value="1"/>
</dbReference>
<keyword evidence="2" id="KW-0963">Cytoplasm</keyword>
<feature type="coiled-coil region" evidence="5">
    <location>
        <begin position="684"/>
        <end position="718"/>
    </location>
</feature>
<feature type="compositionally biased region" description="Basic and acidic residues" evidence="6">
    <location>
        <begin position="115"/>
        <end position="131"/>
    </location>
</feature>
<dbReference type="OrthoDB" id="333469at2759"/>
<evidence type="ECO:0000313" key="7">
    <source>
        <dbReference type="EMBL" id="ESS29541.1"/>
    </source>
</evidence>
<dbReference type="Pfam" id="PF13516">
    <property type="entry name" value="LRR_6"/>
    <property type="match status" value="1"/>
</dbReference>
<reference evidence="7" key="1">
    <citation type="submission" date="2007-03" db="EMBL/GenBank/DDBJ databases">
        <authorList>
            <person name="Paulsen I."/>
        </authorList>
    </citation>
    <scope>NUCLEOTIDE SEQUENCE</scope>
    <source>
        <strain evidence="7">VEG</strain>
    </source>
</reference>
<evidence type="ECO:0000256" key="4">
    <source>
        <dbReference type="ARBA" id="ARBA00023212"/>
    </source>
</evidence>
<gene>
    <name evidence="7" type="ORF">TGVEG_209830</name>
</gene>
<evidence type="ECO:0000313" key="8">
    <source>
        <dbReference type="Proteomes" id="UP000002226"/>
    </source>
</evidence>
<comment type="subcellular location">
    <subcellularLocation>
        <location evidence="1">Cytoplasm</location>
        <location evidence="1">Cytoskeleton</location>
        <location evidence="1">Microtubule organizing center</location>
        <location evidence="1">Centrosome</location>
    </subcellularLocation>
</comment>
<feature type="region of interest" description="Disordered" evidence="6">
    <location>
        <begin position="787"/>
        <end position="806"/>
    </location>
</feature>
<evidence type="ECO:0000256" key="6">
    <source>
        <dbReference type="SAM" id="MobiDB-lite"/>
    </source>
</evidence>
<feature type="coiled-coil region" evidence="5">
    <location>
        <begin position="367"/>
        <end position="641"/>
    </location>
</feature>
<evidence type="ECO:0000256" key="2">
    <source>
        <dbReference type="ARBA" id="ARBA00022490"/>
    </source>
</evidence>
<keyword evidence="3 5" id="KW-0175">Coiled coil</keyword>
<proteinExistence type="predicted"/>
<evidence type="ECO:0000256" key="3">
    <source>
        <dbReference type="ARBA" id="ARBA00023054"/>
    </source>
</evidence>
<dbReference type="AlphaFoldDB" id="V4Z6G6"/>
<dbReference type="VEuPathDB" id="ToxoDB:TGVEG_209830"/>
<dbReference type="SMART" id="SM00368">
    <property type="entry name" value="LRR_RI"/>
    <property type="match status" value="3"/>
</dbReference>
<accession>V4Z6G6</accession>
<protein>
    <submittedName>
        <fullName evidence="7">Myosin heavy chain</fullName>
    </submittedName>
</protein>
<comment type="caution">
    <text evidence="7">The sequence shown here is derived from an EMBL/GenBank/DDBJ whole genome shotgun (WGS) entry which is preliminary data.</text>
</comment>
<feature type="region of interest" description="Disordered" evidence="6">
    <location>
        <begin position="1"/>
        <end position="149"/>
    </location>
</feature>
<evidence type="ECO:0000256" key="5">
    <source>
        <dbReference type="SAM" id="Coils"/>
    </source>
</evidence>
<name>V4Z6G6_TOXGV</name>
<keyword evidence="4" id="KW-0206">Cytoskeleton</keyword>
<feature type="compositionally biased region" description="Low complexity" evidence="6">
    <location>
        <begin position="76"/>
        <end position="111"/>
    </location>
</feature>
<dbReference type="Gene3D" id="3.80.10.10">
    <property type="entry name" value="Ribonuclease Inhibitor"/>
    <property type="match status" value="2"/>
</dbReference>
<organism evidence="7 8">
    <name type="scientific">Toxoplasma gondii (strain ATCC 50861 / VEG)</name>
    <dbReference type="NCBI Taxonomy" id="432359"/>
    <lineage>
        <taxon>Eukaryota</taxon>
        <taxon>Sar</taxon>
        <taxon>Alveolata</taxon>
        <taxon>Apicomplexa</taxon>
        <taxon>Conoidasida</taxon>
        <taxon>Coccidia</taxon>
        <taxon>Eucoccidiorida</taxon>
        <taxon>Eimeriorina</taxon>
        <taxon>Sarcocystidae</taxon>
        <taxon>Toxoplasma</taxon>
    </lineage>
</organism>
<dbReference type="InterPro" id="IPR001611">
    <property type="entry name" value="Leu-rich_rpt"/>
</dbReference>
<dbReference type="InterPro" id="IPR052116">
    <property type="entry name" value="Centro_Cilium_Assembly"/>
</dbReference>
<dbReference type="Proteomes" id="UP000002226">
    <property type="component" value="Unassembled WGS sequence"/>
</dbReference>
<dbReference type="PANTHER" id="PTHR23170:SF3">
    <property type="entry name" value="LEUCINE-RICH REPEAT-CONTAINING PROTEIN 45"/>
    <property type="match status" value="1"/>
</dbReference>
<evidence type="ECO:0000256" key="1">
    <source>
        <dbReference type="ARBA" id="ARBA00004300"/>
    </source>
</evidence>
<keyword evidence="8" id="KW-1185">Reference proteome</keyword>
<feature type="compositionally biased region" description="Low complexity" evidence="6">
    <location>
        <begin position="18"/>
        <end position="51"/>
    </location>
</feature>
<sequence>MGDAEKVWHRGSKVSTCSSPLGRSRSSSLLPHSSSLSSSSWRSSPSSSSSSAPQNASPLRPVSALSAQRSPPPVSSPRSSLDLGRSSHASEAASKSAFSSFSSSHPPAASSDAVTQEKLRGSERNPRREIPPHGVASTPPGKNEGGQEDLGVRTLEMRGERPPGDGDELLLNRKFIGDQGCKGVTASLMKRTNFVRIDLSANNITSQGLAALLPGLAVQRSLKHLDLNWNSLASPGNLAGSSGAGSTSSSRCMYTLQTFCDWVSTHGSLHTLTLAHCRLGNQGAACMADALNRNTSLVTVDLSHNGVGAAACTLLVQAVENSNKTVLHVDLTGNSASYASLSALERACARNRVNRHVACLQRKQPNLQKSGEKLQQLQTYVLQLEREVALRQDEFSKIIDDMHADAAEAARRLDEAQEEVRQLKEKLRSVSFDLVAEKKKGLDAENLKKEIHALQLRVSSRETEVAELRSRVQQLEAEKQLHAEDAKSLRSKSQALADASLLTQQSLDDANMANKQLEACLHQSESRLAGLSQQVANLRRQLVAAEGAAEEQRTALLSRCQATQEENRKLEEKVFQLEREQQQLEQKRAHLAWSLEKEEREREHWKLQEEEKRKEERQTLQEQAEEWKNKLELQLKKQETQDHVWQEERKTLLQRLRDDQQATRAAEAEVSALKFRQLQTEADMHALHSELHQLKEALAAKEEQQNRLQQERETLLLNDRRKEEQWRATVAASEAAAADARMHAEAVSREAKHLEEVLRQRENMIGNLQKLLQQSKSDLATLREEKQKLERENEAQARELKDAREKGRRLEENLHAKCKEAFESLCFSLHAATADFSLDNAGEK</sequence>
<dbReference type="eggNOG" id="KOG4308">
    <property type="taxonomic scope" value="Eukaryota"/>
</dbReference>
<dbReference type="EMBL" id="AAYL02000299">
    <property type="protein sequence ID" value="ESS29541.1"/>
    <property type="molecule type" value="Genomic_DNA"/>
</dbReference>
<dbReference type="OMA" id="EVDHMTR"/>
<dbReference type="PANTHER" id="PTHR23170">
    <property type="entry name" value="NY-REN-58 ANTIGEN"/>
    <property type="match status" value="1"/>
</dbReference>
<dbReference type="STRING" id="432359.V4Z6G6"/>
<dbReference type="PaxDb" id="5811-TGME49_009830"/>
<dbReference type="GO" id="GO:0005813">
    <property type="term" value="C:centrosome"/>
    <property type="evidence" value="ECO:0007669"/>
    <property type="project" value="UniProtKB-SubCell"/>
</dbReference>